<protein>
    <recommendedName>
        <fullName evidence="5">RING-type domain-containing protein</fullName>
    </recommendedName>
</protein>
<gene>
    <name evidence="6" type="ORF">CYLTODRAFT_418101</name>
</gene>
<dbReference type="PROSITE" id="PS50089">
    <property type="entry name" value="ZF_RING_2"/>
    <property type="match status" value="1"/>
</dbReference>
<keyword evidence="1" id="KW-0479">Metal-binding</keyword>
<dbReference type="Gene3D" id="3.30.40.10">
    <property type="entry name" value="Zinc/RING finger domain, C3HC4 (zinc finger)"/>
    <property type="match status" value="1"/>
</dbReference>
<dbReference type="InterPro" id="IPR027370">
    <property type="entry name" value="Znf-RING_euk"/>
</dbReference>
<keyword evidence="3" id="KW-0862">Zinc</keyword>
<evidence type="ECO:0000256" key="4">
    <source>
        <dbReference type="PROSITE-ProRule" id="PRU00175"/>
    </source>
</evidence>
<dbReference type="Proteomes" id="UP000054007">
    <property type="component" value="Unassembled WGS sequence"/>
</dbReference>
<dbReference type="GO" id="GO:0008270">
    <property type="term" value="F:zinc ion binding"/>
    <property type="evidence" value="ECO:0007669"/>
    <property type="project" value="UniProtKB-KW"/>
</dbReference>
<dbReference type="InterPro" id="IPR001841">
    <property type="entry name" value="Znf_RING"/>
</dbReference>
<organism evidence="6 7">
    <name type="scientific">Cylindrobasidium torrendii FP15055 ss-10</name>
    <dbReference type="NCBI Taxonomy" id="1314674"/>
    <lineage>
        <taxon>Eukaryota</taxon>
        <taxon>Fungi</taxon>
        <taxon>Dikarya</taxon>
        <taxon>Basidiomycota</taxon>
        <taxon>Agaricomycotina</taxon>
        <taxon>Agaricomycetes</taxon>
        <taxon>Agaricomycetidae</taxon>
        <taxon>Agaricales</taxon>
        <taxon>Marasmiineae</taxon>
        <taxon>Physalacriaceae</taxon>
        <taxon>Cylindrobasidium</taxon>
    </lineage>
</organism>
<dbReference type="EMBL" id="KN880445">
    <property type="protein sequence ID" value="KIY72321.1"/>
    <property type="molecule type" value="Genomic_DNA"/>
</dbReference>
<evidence type="ECO:0000256" key="3">
    <source>
        <dbReference type="ARBA" id="ARBA00022833"/>
    </source>
</evidence>
<dbReference type="AlphaFoldDB" id="A0A0D7BRT7"/>
<proteinExistence type="predicted"/>
<keyword evidence="7" id="KW-1185">Reference proteome</keyword>
<evidence type="ECO:0000313" key="7">
    <source>
        <dbReference type="Proteomes" id="UP000054007"/>
    </source>
</evidence>
<dbReference type="Pfam" id="PF13445">
    <property type="entry name" value="zf-RING_UBOX"/>
    <property type="match status" value="1"/>
</dbReference>
<name>A0A0D7BRT7_9AGAR</name>
<evidence type="ECO:0000256" key="2">
    <source>
        <dbReference type="ARBA" id="ARBA00022771"/>
    </source>
</evidence>
<dbReference type="STRING" id="1314674.A0A0D7BRT7"/>
<keyword evidence="2 4" id="KW-0863">Zinc-finger</keyword>
<accession>A0A0D7BRT7</accession>
<evidence type="ECO:0000313" key="6">
    <source>
        <dbReference type="EMBL" id="KIY72321.1"/>
    </source>
</evidence>
<dbReference type="OrthoDB" id="6105938at2759"/>
<evidence type="ECO:0000256" key="1">
    <source>
        <dbReference type="ARBA" id="ARBA00022723"/>
    </source>
</evidence>
<dbReference type="PROSITE" id="PS00518">
    <property type="entry name" value="ZF_RING_1"/>
    <property type="match status" value="1"/>
</dbReference>
<dbReference type="SUPFAM" id="SSF57850">
    <property type="entry name" value="RING/U-box"/>
    <property type="match status" value="1"/>
</dbReference>
<feature type="domain" description="RING-type" evidence="5">
    <location>
        <begin position="59"/>
        <end position="100"/>
    </location>
</feature>
<sequence length="237" mass="25898">MVRPRWNLKAARISSPLGTREGLLGYCLSSTFPQPRRYPLALTLLIPLMPIQLSSASVCDVCYEPFNISANARKAPHSIPCGHVFCKSCLSTLSQCPSCRRQFEQGQVRRLHVSGGRTIQSDALVSRALHALDSTGKDMQSDIIQAIEDAEHRGEDMSAVRGTLDLWTSGRGQEERARTDALRTQLKELVATAFVSQYDASPAVADTARDSHREAGAGLLSPRQLQVVLGAILRSTL</sequence>
<reference evidence="6 7" key="1">
    <citation type="journal article" date="2015" name="Fungal Genet. Biol.">
        <title>Evolution of novel wood decay mechanisms in Agaricales revealed by the genome sequences of Fistulina hepatica and Cylindrobasidium torrendii.</title>
        <authorList>
            <person name="Floudas D."/>
            <person name="Held B.W."/>
            <person name="Riley R."/>
            <person name="Nagy L.G."/>
            <person name="Koehler G."/>
            <person name="Ransdell A.S."/>
            <person name="Younus H."/>
            <person name="Chow J."/>
            <person name="Chiniquy J."/>
            <person name="Lipzen A."/>
            <person name="Tritt A."/>
            <person name="Sun H."/>
            <person name="Haridas S."/>
            <person name="LaButti K."/>
            <person name="Ohm R.A."/>
            <person name="Kues U."/>
            <person name="Blanchette R.A."/>
            <person name="Grigoriev I.V."/>
            <person name="Minto R.E."/>
            <person name="Hibbett D.S."/>
        </authorList>
    </citation>
    <scope>NUCLEOTIDE SEQUENCE [LARGE SCALE GENOMIC DNA]</scope>
    <source>
        <strain evidence="6 7">FP15055 ss-10</strain>
    </source>
</reference>
<dbReference type="InterPro" id="IPR013083">
    <property type="entry name" value="Znf_RING/FYVE/PHD"/>
</dbReference>
<dbReference type="SMART" id="SM00184">
    <property type="entry name" value="RING"/>
    <property type="match status" value="1"/>
</dbReference>
<evidence type="ECO:0000259" key="5">
    <source>
        <dbReference type="PROSITE" id="PS50089"/>
    </source>
</evidence>
<dbReference type="InterPro" id="IPR017907">
    <property type="entry name" value="Znf_RING_CS"/>
</dbReference>